<protein>
    <recommendedName>
        <fullName evidence="7">HTH crp-type domain-containing protein</fullName>
    </recommendedName>
</protein>
<evidence type="ECO:0000256" key="3">
    <source>
        <dbReference type="ARBA" id="ARBA00023163"/>
    </source>
</evidence>
<dbReference type="PRINTS" id="PR00034">
    <property type="entry name" value="HTHCRP"/>
</dbReference>
<keyword evidence="2" id="KW-0238">DNA-binding</keyword>
<dbReference type="InterPro" id="IPR050397">
    <property type="entry name" value="Env_Response_Regulators"/>
</dbReference>
<dbReference type="SUPFAM" id="SSF51206">
    <property type="entry name" value="cAMP-binding domain-like"/>
    <property type="match status" value="1"/>
</dbReference>
<dbReference type="CDD" id="cd00038">
    <property type="entry name" value="CAP_ED"/>
    <property type="match status" value="1"/>
</dbReference>
<dbReference type="GO" id="GO:0003677">
    <property type="term" value="F:DNA binding"/>
    <property type="evidence" value="ECO:0007669"/>
    <property type="project" value="UniProtKB-KW"/>
</dbReference>
<dbReference type="SUPFAM" id="SSF46785">
    <property type="entry name" value="Winged helix' DNA-binding domain"/>
    <property type="match status" value="1"/>
</dbReference>
<evidence type="ECO:0000313" key="6">
    <source>
        <dbReference type="EMBL" id="SVB11621.1"/>
    </source>
</evidence>
<dbReference type="AlphaFoldDB" id="A0A382BDM9"/>
<dbReference type="Gene3D" id="2.60.120.10">
    <property type="entry name" value="Jelly Rolls"/>
    <property type="match status" value="1"/>
</dbReference>
<keyword evidence="1" id="KW-0805">Transcription regulation</keyword>
<feature type="domain" description="Cyclic nucleotide-binding" evidence="4">
    <location>
        <begin position="20"/>
        <end position="91"/>
    </location>
</feature>
<dbReference type="InterPro" id="IPR036390">
    <property type="entry name" value="WH_DNA-bd_sf"/>
</dbReference>
<dbReference type="InterPro" id="IPR012318">
    <property type="entry name" value="HTH_CRP"/>
</dbReference>
<dbReference type="Pfam" id="PF13545">
    <property type="entry name" value="HTH_Crp_2"/>
    <property type="match status" value="1"/>
</dbReference>
<dbReference type="PROSITE" id="PS51063">
    <property type="entry name" value="HTH_CRP_2"/>
    <property type="match status" value="1"/>
</dbReference>
<dbReference type="Pfam" id="PF00027">
    <property type="entry name" value="cNMP_binding"/>
    <property type="match status" value="1"/>
</dbReference>
<gene>
    <name evidence="6" type="ORF">METZ01_LOCUS164475</name>
</gene>
<name>A0A382BDM9_9ZZZZ</name>
<dbReference type="InterPro" id="IPR036388">
    <property type="entry name" value="WH-like_DNA-bd_sf"/>
</dbReference>
<evidence type="ECO:0000259" key="5">
    <source>
        <dbReference type="PROSITE" id="PS51063"/>
    </source>
</evidence>
<reference evidence="6" key="1">
    <citation type="submission" date="2018-05" db="EMBL/GenBank/DDBJ databases">
        <authorList>
            <person name="Lanie J.A."/>
            <person name="Ng W.-L."/>
            <person name="Kazmierczak K.M."/>
            <person name="Andrzejewski T.M."/>
            <person name="Davidsen T.M."/>
            <person name="Wayne K.J."/>
            <person name="Tettelin H."/>
            <person name="Glass J.I."/>
            <person name="Rusch D."/>
            <person name="Podicherti R."/>
            <person name="Tsui H.-C.T."/>
            <person name="Winkler M.E."/>
        </authorList>
    </citation>
    <scope>NUCLEOTIDE SEQUENCE</scope>
</reference>
<evidence type="ECO:0000256" key="1">
    <source>
        <dbReference type="ARBA" id="ARBA00023015"/>
    </source>
</evidence>
<dbReference type="InterPro" id="IPR018490">
    <property type="entry name" value="cNMP-bd_dom_sf"/>
</dbReference>
<proteinExistence type="predicted"/>
<dbReference type="PANTHER" id="PTHR24567:SF26">
    <property type="entry name" value="REGULATORY PROTEIN YEIL"/>
    <property type="match status" value="1"/>
</dbReference>
<dbReference type="GO" id="GO:0003700">
    <property type="term" value="F:DNA-binding transcription factor activity"/>
    <property type="evidence" value="ECO:0007669"/>
    <property type="project" value="TreeGrafter"/>
</dbReference>
<dbReference type="InterPro" id="IPR000595">
    <property type="entry name" value="cNMP-bd_dom"/>
</dbReference>
<feature type="domain" description="HTH crp-type" evidence="5">
    <location>
        <begin position="152"/>
        <end position="214"/>
    </location>
</feature>
<evidence type="ECO:0000256" key="2">
    <source>
        <dbReference type="ARBA" id="ARBA00023125"/>
    </source>
</evidence>
<dbReference type="InterPro" id="IPR014710">
    <property type="entry name" value="RmlC-like_jellyroll"/>
</dbReference>
<dbReference type="Gene3D" id="1.10.10.10">
    <property type="entry name" value="Winged helix-like DNA-binding domain superfamily/Winged helix DNA-binding domain"/>
    <property type="match status" value="1"/>
</dbReference>
<dbReference type="PROSITE" id="PS50042">
    <property type="entry name" value="CNMP_BINDING_3"/>
    <property type="match status" value="1"/>
</dbReference>
<keyword evidence="3" id="KW-0804">Transcription</keyword>
<dbReference type="GO" id="GO:0005829">
    <property type="term" value="C:cytosol"/>
    <property type="evidence" value="ECO:0007669"/>
    <property type="project" value="TreeGrafter"/>
</dbReference>
<evidence type="ECO:0000259" key="4">
    <source>
        <dbReference type="PROSITE" id="PS50042"/>
    </source>
</evidence>
<dbReference type="PANTHER" id="PTHR24567">
    <property type="entry name" value="CRP FAMILY TRANSCRIPTIONAL REGULATORY PROTEIN"/>
    <property type="match status" value="1"/>
</dbReference>
<dbReference type="EMBL" id="UINC01029234">
    <property type="protein sequence ID" value="SVB11621.1"/>
    <property type="molecule type" value="Genomic_DNA"/>
</dbReference>
<organism evidence="6">
    <name type="scientific">marine metagenome</name>
    <dbReference type="NCBI Taxonomy" id="408172"/>
    <lineage>
        <taxon>unclassified sequences</taxon>
        <taxon>metagenomes</taxon>
        <taxon>ecological metagenomes</taxon>
    </lineage>
</organism>
<sequence>MNAIPNNKLQYLKFLSELPLFNDIQDQEIELLLPLIKVINYQKREMFFINVDKRPGLYITFDGQFKLTKVNERGDEMIIRVVSNGEVISPMHFSQYYEASAEFIKDTTLFYLSEDTVNQLVKDNSSFAKNIINMLAENIQSLMMAAEVWRLKNTKERLGWFLASANTNNLGKLPISKSLLASYLGMTAESLSRALKKLGDEGIKIEHKMIKQETGKELCSYCDRVIGVNCNLFGSKNCPLF</sequence>
<accession>A0A382BDM9</accession>
<evidence type="ECO:0008006" key="7">
    <source>
        <dbReference type="Google" id="ProtNLM"/>
    </source>
</evidence>